<dbReference type="OrthoDB" id="668115at2"/>
<accession>A0A4R5MIH0</accession>
<sequence length="320" mass="36996">MFSIKKLIVIAIYIFSYFSSKSQVTFYPKDAGEEKMATFKSTITLFSLQYKDYTELEKFNQAIASVWTITPFLIIKPDELSKYIDKPGYTYFAFSGFKETNGKTTVIRFFYALDLPTFKKNGKKGSNVNFGNVLIYPDDKTLYQTVGNTFKFGGSKTKDVDMITFLYTDAILYNWSPGVLRAYLKQINDGLLTKKNRKNTFEMENKMKLASLLKDTLYVPEYVKLRFSMFTMSEKVDEEKDESLAEAYKLPIKFVSTKELNELILKKGSNINYLVYTKSTTDKVVTIYNSASNELLYQAYSAISYNFNAKDLRKIRNLIK</sequence>
<evidence type="ECO:0000313" key="1">
    <source>
        <dbReference type="EMBL" id="TDG35397.1"/>
    </source>
</evidence>
<comment type="caution">
    <text evidence="1">The sequence shown here is derived from an EMBL/GenBank/DDBJ whole genome shotgun (WGS) entry which is preliminary data.</text>
</comment>
<dbReference type="AlphaFoldDB" id="A0A4R5MIH0"/>
<proteinExistence type="predicted"/>
<evidence type="ECO:0000313" key="2">
    <source>
        <dbReference type="Proteomes" id="UP000295668"/>
    </source>
</evidence>
<keyword evidence="2" id="KW-1185">Reference proteome</keyword>
<organism evidence="1 2">
    <name type="scientific">Pedobacter changchengzhani</name>
    <dbReference type="NCBI Taxonomy" id="2529274"/>
    <lineage>
        <taxon>Bacteria</taxon>
        <taxon>Pseudomonadati</taxon>
        <taxon>Bacteroidota</taxon>
        <taxon>Sphingobacteriia</taxon>
        <taxon>Sphingobacteriales</taxon>
        <taxon>Sphingobacteriaceae</taxon>
        <taxon>Pedobacter</taxon>
    </lineage>
</organism>
<reference evidence="1 2" key="1">
    <citation type="submission" date="2019-02" db="EMBL/GenBank/DDBJ databases">
        <title>Pedobacter sp. nov., a novel speices isolated from soil of pinguins habitat in Antarcitica.</title>
        <authorList>
            <person name="He R.-H."/>
        </authorList>
    </citation>
    <scope>NUCLEOTIDE SEQUENCE [LARGE SCALE GENOMIC DNA]</scope>
    <source>
        <strain evidence="1 2">E01020</strain>
    </source>
</reference>
<name>A0A4R5MIH0_9SPHI</name>
<dbReference type="Proteomes" id="UP000295668">
    <property type="component" value="Unassembled WGS sequence"/>
</dbReference>
<dbReference type="RefSeq" id="WP_133263327.1">
    <property type="nucleotide sequence ID" value="NZ_SJCY01000010.1"/>
</dbReference>
<gene>
    <name evidence="1" type="ORF">EZJ43_13950</name>
</gene>
<protein>
    <submittedName>
        <fullName evidence="1">Uncharacterized protein</fullName>
    </submittedName>
</protein>
<dbReference type="EMBL" id="SJCY01000010">
    <property type="protein sequence ID" value="TDG35397.1"/>
    <property type="molecule type" value="Genomic_DNA"/>
</dbReference>